<dbReference type="RefSeq" id="XP_009157512.1">
    <property type="nucleotide sequence ID" value="XM_009159264.1"/>
</dbReference>
<evidence type="ECO:0000313" key="1">
    <source>
        <dbReference type="EMBL" id="EHY57051.1"/>
    </source>
</evidence>
<dbReference type="EMBL" id="JH226133">
    <property type="protein sequence ID" value="EHY57051.1"/>
    <property type="molecule type" value="Genomic_DNA"/>
</dbReference>
<organism evidence="1 2">
    <name type="scientific">Exophiala dermatitidis (strain ATCC 34100 / CBS 525.76 / NIH/UT8656)</name>
    <name type="common">Black yeast</name>
    <name type="synonym">Wangiella dermatitidis</name>
    <dbReference type="NCBI Taxonomy" id="858893"/>
    <lineage>
        <taxon>Eukaryota</taxon>
        <taxon>Fungi</taxon>
        <taxon>Dikarya</taxon>
        <taxon>Ascomycota</taxon>
        <taxon>Pezizomycotina</taxon>
        <taxon>Eurotiomycetes</taxon>
        <taxon>Chaetothyriomycetidae</taxon>
        <taxon>Chaetothyriales</taxon>
        <taxon>Herpotrichiellaceae</taxon>
        <taxon>Exophiala</taxon>
    </lineage>
</organism>
<dbReference type="GeneID" id="20309740"/>
<reference evidence="1" key="1">
    <citation type="submission" date="2011-07" db="EMBL/GenBank/DDBJ databases">
        <title>The Genome Sequence of Exophiala (Wangiella) dermatitidis NIH/UT8656.</title>
        <authorList>
            <consortium name="The Broad Institute Genome Sequencing Platform"/>
            <person name="Cuomo C."/>
            <person name="Wang Z."/>
            <person name="Hunicke-Smith S."/>
            <person name="Szanislo P.J."/>
            <person name="Earl A."/>
            <person name="Young S.K."/>
            <person name="Zeng Q."/>
            <person name="Gargeya S."/>
            <person name="Fitzgerald M."/>
            <person name="Haas B."/>
            <person name="Abouelleil A."/>
            <person name="Alvarado L."/>
            <person name="Arachchi H.M."/>
            <person name="Berlin A."/>
            <person name="Brown A."/>
            <person name="Chapman S.B."/>
            <person name="Chen Z."/>
            <person name="Dunbar C."/>
            <person name="Freedman E."/>
            <person name="Gearin G."/>
            <person name="Gellesch M."/>
            <person name="Goldberg J."/>
            <person name="Griggs A."/>
            <person name="Gujja S."/>
            <person name="Heiman D."/>
            <person name="Howarth C."/>
            <person name="Larson L."/>
            <person name="Lui A."/>
            <person name="MacDonald P.J.P."/>
            <person name="Montmayeur A."/>
            <person name="Murphy C."/>
            <person name="Neiman D."/>
            <person name="Pearson M."/>
            <person name="Priest M."/>
            <person name="Roberts A."/>
            <person name="Saif S."/>
            <person name="Shea T."/>
            <person name="Shenoy N."/>
            <person name="Sisk P."/>
            <person name="Stolte C."/>
            <person name="Sykes S."/>
            <person name="Wortman J."/>
            <person name="Nusbaum C."/>
            <person name="Birren B."/>
        </authorList>
    </citation>
    <scope>NUCLEOTIDE SEQUENCE</scope>
    <source>
        <strain evidence="1">NIH/UT8656</strain>
    </source>
</reference>
<dbReference type="AlphaFoldDB" id="H6BZI7"/>
<protein>
    <submittedName>
        <fullName evidence="1">Uncharacterized protein</fullName>
    </submittedName>
</protein>
<dbReference type="RefSeq" id="XP_009157511.1">
    <property type="nucleotide sequence ID" value="XM_009159263.1"/>
</dbReference>
<evidence type="ECO:0000313" key="2">
    <source>
        <dbReference type="Proteomes" id="UP000007304"/>
    </source>
</evidence>
<name>H6BZI7_EXODN</name>
<dbReference type="VEuPathDB" id="FungiDB:HMPREF1120_05101"/>
<accession>H6BZI7</accession>
<dbReference type="HOGENOM" id="CLU_1421422_0_0_1"/>
<keyword evidence="2" id="KW-1185">Reference proteome</keyword>
<proteinExistence type="predicted"/>
<gene>
    <name evidence="1" type="ORF">HMPREF1120_05101</name>
</gene>
<sequence length="191" mass="21770">MSDEKLFHDECLITFRCYSEKLSAQEPGGATVLLWQSKKCSTSIVDHARSISWHKGWRWPTGMHPKRTSYHQSPVQGTFKCVILALPPYMKWCTNAEIFQSGAHSQRVCYARLRRNGRIGKQWLPTASLIGSWNRGQPMNDGSIHRASRVMTDRQPTRQPSTFTLIDNFAQIAFNHYDCRCGCGRCASQCA</sequence>
<dbReference type="EMBL" id="JH226133">
    <property type="protein sequence ID" value="EHY57050.1"/>
    <property type="molecule type" value="Genomic_DNA"/>
</dbReference>
<dbReference type="Proteomes" id="UP000007304">
    <property type="component" value="Unassembled WGS sequence"/>
</dbReference>